<evidence type="ECO:0000256" key="7">
    <source>
        <dbReference type="SAM" id="SignalP"/>
    </source>
</evidence>
<sequence length="357" mass="39375">MGQLCDQRCPFIPRLLALLLVTTGTAAVQIKPVSGMLGDSVQLPLQLLPGDMVKRIIWSFRANASKKIELVEYNPETSEYPKYNRQQLKLINGTLQISALELNDSGVYDAQVTYQSTLMEECSFNLTVYEPVPEPLIQHEILSHSAPDCSIILRCLVPAGSGAQATWQHDNTSSALWRQSDDRHMLHVTIPTSTLNAIYTCVARNPVQEQSKSVDLAALCADGKAPHYLPLPHQVPRAIQPSQYLVPIEARRWRWPIYLAVLVAVLGALSIALYLLRRRGKAADRGWHCRGGAAGRQEGTIPIHHGLTFPTAVACPKEPLYSQVQRGNVEDRDEQGPSRTIYSEVGTGGDGTARLQA</sequence>
<keyword evidence="6" id="KW-1133">Transmembrane helix</keyword>
<accession>A0A8V1AHW0</accession>
<protein>
    <submittedName>
        <fullName evidence="9">SLAM family member 8</fullName>
    </submittedName>
</protein>
<keyword evidence="10" id="KW-1185">Reference proteome</keyword>
<evidence type="ECO:0000259" key="8">
    <source>
        <dbReference type="PROSITE" id="PS50835"/>
    </source>
</evidence>
<reference evidence="9" key="2">
    <citation type="submission" date="2025-08" db="UniProtKB">
        <authorList>
            <consortium name="Ensembl"/>
        </authorList>
    </citation>
    <scope>IDENTIFICATION</scope>
    <source>
        <strain evidence="9">broiler</strain>
    </source>
</reference>
<reference evidence="9" key="1">
    <citation type="submission" date="2020-11" db="EMBL/GenBank/DDBJ databases">
        <title>Gallus gallus (Chicken) genome, bGalGal1, GRCg7b, maternal haplotype autosomes + Z &amp; W.</title>
        <authorList>
            <person name="Warren W."/>
            <person name="Formenti G."/>
            <person name="Fedrigo O."/>
            <person name="Haase B."/>
            <person name="Mountcastle J."/>
            <person name="Balacco J."/>
            <person name="Tracey A."/>
            <person name="Schneider V."/>
            <person name="Okimoto R."/>
            <person name="Cheng H."/>
            <person name="Hawken R."/>
            <person name="Howe K."/>
            <person name="Jarvis E.D."/>
        </authorList>
    </citation>
    <scope>NUCLEOTIDE SEQUENCE [LARGE SCALE GENOMIC DNA]</scope>
    <source>
        <strain evidence="9">Broiler</strain>
    </source>
</reference>
<feature type="signal peptide" evidence="7">
    <location>
        <begin position="1"/>
        <end position="27"/>
    </location>
</feature>
<proteinExistence type="predicted"/>
<keyword evidence="4" id="KW-0325">Glycoprotein</keyword>
<dbReference type="InterPro" id="IPR015631">
    <property type="entry name" value="CD2/SLAM_rcpt"/>
</dbReference>
<dbReference type="SUPFAM" id="SSF48726">
    <property type="entry name" value="Immunoglobulin"/>
    <property type="match status" value="2"/>
</dbReference>
<reference evidence="9" key="3">
    <citation type="submission" date="2025-09" db="UniProtKB">
        <authorList>
            <consortium name="Ensembl"/>
        </authorList>
    </citation>
    <scope>IDENTIFICATION</scope>
    <source>
        <strain evidence="9">broiler</strain>
    </source>
</reference>
<dbReference type="GeneTree" id="ENSGT01030000234540"/>
<dbReference type="Gene3D" id="2.60.40.10">
    <property type="entry name" value="Immunoglobulins"/>
    <property type="match status" value="2"/>
</dbReference>
<dbReference type="InterPro" id="IPR036179">
    <property type="entry name" value="Ig-like_dom_sf"/>
</dbReference>
<keyword evidence="2 7" id="KW-0732">Signal</keyword>
<dbReference type="AlphaFoldDB" id="A0A8V1AHW0"/>
<gene>
    <name evidence="9" type="primary">SLAMF8</name>
</gene>
<feature type="domain" description="Ig-like" evidence="8">
    <location>
        <begin position="133"/>
        <end position="215"/>
    </location>
</feature>
<evidence type="ECO:0000256" key="3">
    <source>
        <dbReference type="ARBA" id="ARBA00023136"/>
    </source>
</evidence>
<evidence type="ECO:0000256" key="5">
    <source>
        <dbReference type="SAM" id="MobiDB-lite"/>
    </source>
</evidence>
<dbReference type="PROSITE" id="PS50835">
    <property type="entry name" value="IG_LIKE"/>
    <property type="match status" value="1"/>
</dbReference>
<dbReference type="InterPro" id="IPR003599">
    <property type="entry name" value="Ig_sub"/>
</dbReference>
<dbReference type="Pfam" id="PF07686">
    <property type="entry name" value="V-set"/>
    <property type="match status" value="1"/>
</dbReference>
<keyword evidence="3 6" id="KW-0472">Membrane</keyword>
<evidence type="ECO:0000256" key="2">
    <source>
        <dbReference type="ARBA" id="ARBA00022729"/>
    </source>
</evidence>
<dbReference type="InterPro" id="IPR007110">
    <property type="entry name" value="Ig-like_dom"/>
</dbReference>
<dbReference type="Pfam" id="PF13895">
    <property type="entry name" value="Ig_2"/>
    <property type="match status" value="1"/>
</dbReference>
<dbReference type="Proteomes" id="UP000000539">
    <property type="component" value="Chromosome 25"/>
</dbReference>
<dbReference type="InterPro" id="IPR013106">
    <property type="entry name" value="Ig_V-set"/>
</dbReference>
<feature type="region of interest" description="Disordered" evidence="5">
    <location>
        <begin position="326"/>
        <end position="357"/>
    </location>
</feature>
<dbReference type="OrthoDB" id="9835793at2759"/>
<keyword evidence="6" id="KW-0812">Transmembrane</keyword>
<evidence type="ECO:0000313" key="10">
    <source>
        <dbReference type="Proteomes" id="UP000000539"/>
    </source>
</evidence>
<dbReference type="InterPro" id="IPR013783">
    <property type="entry name" value="Ig-like_fold"/>
</dbReference>
<dbReference type="GO" id="GO:0016020">
    <property type="term" value="C:membrane"/>
    <property type="evidence" value="ECO:0007669"/>
    <property type="project" value="UniProtKB-SubCell"/>
</dbReference>
<dbReference type="SMART" id="SM00409">
    <property type="entry name" value="IG"/>
    <property type="match status" value="2"/>
</dbReference>
<comment type="subcellular location">
    <subcellularLocation>
        <location evidence="1">Membrane</location>
    </subcellularLocation>
</comment>
<feature type="chain" id="PRO_5036499694" evidence="7">
    <location>
        <begin position="28"/>
        <end position="357"/>
    </location>
</feature>
<evidence type="ECO:0000256" key="4">
    <source>
        <dbReference type="ARBA" id="ARBA00023180"/>
    </source>
</evidence>
<dbReference type="FunCoup" id="A0A8V1AHW0">
    <property type="interactions" value="256"/>
</dbReference>
<dbReference type="Ensembl" id="ENSGALT00010067478.1">
    <property type="protein sequence ID" value="ENSGALP00010041240.1"/>
    <property type="gene ID" value="ENSGALG00010027842.1"/>
</dbReference>
<organism evidence="9 10">
    <name type="scientific">Gallus gallus</name>
    <name type="common">Chicken</name>
    <dbReference type="NCBI Taxonomy" id="9031"/>
    <lineage>
        <taxon>Eukaryota</taxon>
        <taxon>Metazoa</taxon>
        <taxon>Chordata</taxon>
        <taxon>Craniata</taxon>
        <taxon>Vertebrata</taxon>
        <taxon>Euteleostomi</taxon>
        <taxon>Archelosauria</taxon>
        <taxon>Archosauria</taxon>
        <taxon>Dinosauria</taxon>
        <taxon>Saurischia</taxon>
        <taxon>Theropoda</taxon>
        <taxon>Coelurosauria</taxon>
        <taxon>Aves</taxon>
        <taxon>Neognathae</taxon>
        <taxon>Galloanserae</taxon>
        <taxon>Galliformes</taxon>
        <taxon>Phasianidae</taxon>
        <taxon>Phasianinae</taxon>
        <taxon>Gallus</taxon>
    </lineage>
</organism>
<dbReference type="PANTHER" id="PTHR12080">
    <property type="entry name" value="SIGNALING LYMPHOCYTIC ACTIVATION MOLECULE"/>
    <property type="match status" value="1"/>
</dbReference>
<name>A0A8V1AHW0_CHICK</name>
<evidence type="ECO:0000256" key="1">
    <source>
        <dbReference type="ARBA" id="ARBA00004370"/>
    </source>
</evidence>
<evidence type="ECO:0000256" key="6">
    <source>
        <dbReference type="SAM" id="Phobius"/>
    </source>
</evidence>
<dbReference type="CDD" id="cd00096">
    <property type="entry name" value="Ig"/>
    <property type="match status" value="1"/>
</dbReference>
<evidence type="ECO:0000313" key="9">
    <source>
        <dbReference type="Ensembl" id="ENSGALP00010041240.1"/>
    </source>
</evidence>
<feature type="transmembrane region" description="Helical" evidence="6">
    <location>
        <begin position="255"/>
        <end position="276"/>
    </location>
</feature>
<dbReference type="GO" id="GO:0006955">
    <property type="term" value="P:immune response"/>
    <property type="evidence" value="ECO:0000318"/>
    <property type="project" value="GO_Central"/>
</dbReference>
<dbReference type="PANTHER" id="PTHR12080:SF121">
    <property type="entry name" value="IG-LIKE DOMAIN-CONTAINING PROTEIN-RELATED"/>
    <property type="match status" value="1"/>
</dbReference>